<feature type="region of interest" description="Disordered" evidence="1">
    <location>
        <begin position="908"/>
        <end position="927"/>
    </location>
</feature>
<feature type="region of interest" description="Disordered" evidence="1">
    <location>
        <begin position="1038"/>
        <end position="1058"/>
    </location>
</feature>
<gene>
    <name evidence="2" type="ORF">FJTKL_14648</name>
</gene>
<dbReference type="Proteomes" id="UP001600888">
    <property type="component" value="Unassembled WGS sequence"/>
</dbReference>
<accession>A0ABR4E757</accession>
<organism evidence="2 3">
    <name type="scientific">Diaporthe vaccinii</name>
    <dbReference type="NCBI Taxonomy" id="105482"/>
    <lineage>
        <taxon>Eukaryota</taxon>
        <taxon>Fungi</taxon>
        <taxon>Dikarya</taxon>
        <taxon>Ascomycota</taxon>
        <taxon>Pezizomycotina</taxon>
        <taxon>Sordariomycetes</taxon>
        <taxon>Sordariomycetidae</taxon>
        <taxon>Diaporthales</taxon>
        <taxon>Diaporthaceae</taxon>
        <taxon>Diaporthe</taxon>
        <taxon>Diaporthe eres species complex</taxon>
    </lineage>
</organism>
<reference evidence="2 3" key="1">
    <citation type="submission" date="2024-03" db="EMBL/GenBank/DDBJ databases">
        <title>A high-quality draft genome sequence of Diaporthe vaccinii, a causative agent of upright dieback and viscid rot disease in cranberry plants.</title>
        <authorList>
            <person name="Sarrasin M."/>
            <person name="Lang B.F."/>
            <person name="Burger G."/>
        </authorList>
    </citation>
    <scope>NUCLEOTIDE SEQUENCE [LARGE SCALE GENOMIC DNA]</scope>
    <source>
        <strain evidence="2 3">IS7</strain>
    </source>
</reference>
<comment type="caution">
    <text evidence="2">The sequence shown here is derived from an EMBL/GenBank/DDBJ whole genome shotgun (WGS) entry which is preliminary data.</text>
</comment>
<keyword evidence="3" id="KW-1185">Reference proteome</keyword>
<feature type="region of interest" description="Disordered" evidence="1">
    <location>
        <begin position="251"/>
        <end position="275"/>
    </location>
</feature>
<feature type="region of interest" description="Disordered" evidence="1">
    <location>
        <begin position="378"/>
        <end position="434"/>
    </location>
</feature>
<feature type="compositionally biased region" description="Basic and acidic residues" evidence="1">
    <location>
        <begin position="379"/>
        <end position="391"/>
    </location>
</feature>
<evidence type="ECO:0000313" key="3">
    <source>
        <dbReference type="Proteomes" id="UP001600888"/>
    </source>
</evidence>
<sequence length="1200" mass="136674">MQMGTKSKEKPPRITLILAIEDFVCEPAEPSSPGSEIFRPEDGDCGAWASPSNPRCAASFGDHGTTATAGACGQLVQFSDYLGAGNSGMFSAGHCYTQEPYLVTRRARRLHSLASEPFEEAQKEDYDNVFGLKFLNMDLLDDARPRLEWLQYQWPRFRYKKHCFKRMKSVGLTIQFIVRQRTVFQQCILENWGETDFDLELAFCKGMSIRDLDHLTDDYEFNKTTSNDQNAGPGPGGFGWVHVNRFREGSPARTECPDASHEDDSKRVHGNHVEKSQPNHGVALVVSLAVDGKMIRFSPGQSPHIWKQTLKAKSSTSEPTSRTLDIVTAYKLVLLTDPLSDWKTFVVPLKEMNLSRLLSEATAVSSFRTSMARICGNDDLSHSYDRRHSETLEDDENKGEAGMVNVSQDEDATVDSEPQTEPSPAIHHEPTLEKTSPVMEHIEFSARRNLAHILDVCAIPVAVSVSGENTKGLIWDKLRDVQPIALSCGDLSGHRICTTSSFFAFQFLAEVAKRLKRLPQSARRDSHVQTLLSRIRDVCLGHLKWLYAAEKANQDGTFRSLYWVSGEAVTPPKSSESWAPREHIRDTAFQILKAMEFANTFNDDEDGDSSLVGEMISHWGWGWVHALEILDRRESLAWYHKEDEGLKVFRLDGHVWIWRALKAMEDERCGAWKILHDKAKCDDRSVSRGWEASNAEEILRRSRKFASRAFQREVLRKFTTENEVLREKMVALTRSPRETRFLFHARDTALFYAQDMGFFPEETPFREIWKNTIDAQRFNEDNQEDWWDNALRYALAMMFGIRGHQISNRKPGYMVRTAVEVLLRSSSENGLFPGKLDIMTKRPLEDIFRAERDADSYYEAGFEIPYIFLIHAEAIVAITDNAAESALEKVLGGVDLRHHSTDKDHNSIEAMPAHHTSNPQAQVDQREEDRELRKLLAKLSDLLSPLPHHLNSTSGSGCTGLIELAVDARLALKKVIPFSNIIDSHNIFEIEDEWLFNFPDIFDSEHGEHSSIDKALDSVKKLKATWLKSIDVAEMKRKYSSHNNEDGRSDGQSESSSYYSSSIATESPIDYGGLRDSGLRVFDMPSRKRLQGKGAKNPVLHLGSFEYIWEHISRPRTVAKAKKRIIQWHGRATDLGPEAALLCYAASNREERENILEFLERHFRHENFVFDHCNLAYNTWETEVHLSFFILKRCIWTAVW</sequence>
<feature type="compositionally biased region" description="Basic and acidic residues" evidence="1">
    <location>
        <begin position="1038"/>
        <end position="1051"/>
    </location>
</feature>
<name>A0ABR4E757_9PEZI</name>
<proteinExistence type="predicted"/>
<protein>
    <submittedName>
        <fullName evidence="2">Uncharacterized protein</fullName>
    </submittedName>
</protein>
<evidence type="ECO:0000313" key="2">
    <source>
        <dbReference type="EMBL" id="KAL2278237.1"/>
    </source>
</evidence>
<dbReference type="EMBL" id="JBAWTH010000089">
    <property type="protein sequence ID" value="KAL2278237.1"/>
    <property type="molecule type" value="Genomic_DNA"/>
</dbReference>
<evidence type="ECO:0000256" key="1">
    <source>
        <dbReference type="SAM" id="MobiDB-lite"/>
    </source>
</evidence>